<feature type="domain" description="Peptidase M50" evidence="18">
    <location>
        <begin position="81"/>
        <end position="155"/>
    </location>
</feature>
<keyword evidence="11 14" id="KW-0482">Metalloprotease</keyword>
<dbReference type="InterPro" id="IPR016483">
    <property type="entry name" value="UCP006404_Pept_M50_CBS"/>
</dbReference>
<keyword evidence="5 14" id="KW-0812">Transmembrane</keyword>
<dbReference type="EMBL" id="MWQN01000001">
    <property type="protein sequence ID" value="OPC84294.1"/>
    <property type="molecule type" value="Genomic_DNA"/>
</dbReference>
<feature type="binding site" evidence="16">
    <location>
        <position position="96"/>
    </location>
    <ligand>
        <name>Zn(2+)</name>
        <dbReference type="ChEBI" id="CHEBI:29105"/>
        <note>catalytic</note>
    </ligand>
</feature>
<evidence type="ECO:0000256" key="3">
    <source>
        <dbReference type="ARBA" id="ARBA00022475"/>
    </source>
</evidence>
<evidence type="ECO:0000256" key="17">
    <source>
        <dbReference type="SAM" id="MobiDB-lite"/>
    </source>
</evidence>
<dbReference type="GO" id="GO:0008237">
    <property type="term" value="F:metallopeptidase activity"/>
    <property type="evidence" value="ECO:0007669"/>
    <property type="project" value="UniProtKB-UniRule"/>
</dbReference>
<reference evidence="19 20" key="1">
    <citation type="submission" date="2017-03" db="EMBL/GenBank/DDBJ databases">
        <title>Draft genome sequence of Streptomyces scabrisporus NF3, endophyte isolated from Amphipterygium adstringens.</title>
        <authorList>
            <person name="Vazquez M."/>
            <person name="Ceapa C.D."/>
            <person name="Rodriguez Luna D."/>
            <person name="Sanchez Esquivel S."/>
        </authorList>
    </citation>
    <scope>NUCLEOTIDE SEQUENCE [LARGE SCALE GENOMIC DNA]</scope>
    <source>
        <strain evidence="19 20">NF3</strain>
    </source>
</reference>
<keyword evidence="10 14" id="KW-1133">Transmembrane helix</keyword>
<comment type="caution">
    <text evidence="19">The sequence shown here is derived from an EMBL/GenBank/DDBJ whole genome shotgun (WGS) entry which is preliminary data.</text>
</comment>
<evidence type="ECO:0000313" key="19">
    <source>
        <dbReference type="EMBL" id="OPC84294.1"/>
    </source>
</evidence>
<evidence type="ECO:0000256" key="13">
    <source>
        <dbReference type="ARBA" id="ARBA00023136"/>
    </source>
</evidence>
<evidence type="ECO:0000256" key="9">
    <source>
        <dbReference type="ARBA" id="ARBA00022833"/>
    </source>
</evidence>
<dbReference type="Proteomes" id="UP000190037">
    <property type="component" value="Unassembled WGS sequence"/>
</dbReference>
<evidence type="ECO:0000256" key="5">
    <source>
        <dbReference type="ARBA" id="ARBA00022692"/>
    </source>
</evidence>
<dbReference type="InterPro" id="IPR008915">
    <property type="entry name" value="Peptidase_M50"/>
</dbReference>
<feature type="transmembrane region" description="Helical" evidence="14">
    <location>
        <begin position="204"/>
        <end position="226"/>
    </location>
</feature>
<dbReference type="STRING" id="159449.B4N89_28200"/>
<evidence type="ECO:0000313" key="20">
    <source>
        <dbReference type="Proteomes" id="UP000190037"/>
    </source>
</evidence>
<dbReference type="GO" id="GO:0046872">
    <property type="term" value="F:metal ion binding"/>
    <property type="evidence" value="ECO:0007669"/>
    <property type="project" value="UniProtKB-UniRule"/>
</dbReference>
<sequence>MHSILTVTDSSRPQGRRVRQDEAPRREPRRGLLMGRPFGVPVYVAPTWFVIAAVITVLFAPTFESLFPDLGPWRFVLSFGFAVLLYLSVLVHELAHAVTALRLGLPVRRITIQFLGGVSEIDKPETARHEFLVSAAGPALSLVLGGGFWVIGLALHVDTLAGRMIALLAVSNLLVAAFNLLPGLPLDGGRMLRAVVWRVSGRPLAGTIAASWAGRVLAVVVLVAAVTWSLGADAGARTYTMIFGALVAGFMWAGAVQSLRAERLRERLPQLRVRVLTRRAIPVAASVPLAEALRRAHEEGARGLVVVDGGGDPVALVREAAVLATPEHRRPWVAVGALARDLAEGMRVPADLAGEELLVAMRGAPASEYLVVEPDGRVYGVLARTDVEHAFVAMMRA</sequence>
<accession>A0A1T3P5G5</accession>
<feature type="transmembrane region" description="Helical" evidence="14">
    <location>
        <begin position="38"/>
        <end position="60"/>
    </location>
</feature>
<feature type="binding site" evidence="16">
    <location>
        <position position="92"/>
    </location>
    <ligand>
        <name>Zn(2+)</name>
        <dbReference type="ChEBI" id="CHEBI:29105"/>
        <note>catalytic</note>
    </ligand>
</feature>
<dbReference type="PANTHER" id="PTHR39188">
    <property type="entry name" value="MEMBRANE-ASSOCIATED ZINC METALLOPROTEASE M50B"/>
    <property type="match status" value="1"/>
</dbReference>
<feature type="binding site" evidence="16">
    <location>
        <position position="187"/>
    </location>
    <ligand>
        <name>Zn(2+)</name>
        <dbReference type="ChEBI" id="CHEBI:29105"/>
        <note>catalytic</note>
    </ligand>
</feature>
<gene>
    <name evidence="19" type="ORF">B4N89_28200</name>
</gene>
<feature type="transmembrane region" description="Helical" evidence="14">
    <location>
        <begin position="131"/>
        <end position="152"/>
    </location>
</feature>
<feature type="transmembrane region" description="Helical" evidence="14">
    <location>
        <begin position="164"/>
        <end position="184"/>
    </location>
</feature>
<evidence type="ECO:0000256" key="15">
    <source>
        <dbReference type="PIRSR" id="PIRSR006404-1"/>
    </source>
</evidence>
<feature type="transmembrane region" description="Helical" evidence="14">
    <location>
        <begin position="72"/>
        <end position="92"/>
    </location>
</feature>
<protein>
    <recommendedName>
        <fullName evidence="14">Zinc metalloprotease</fullName>
    </recommendedName>
</protein>
<keyword evidence="20" id="KW-1185">Reference proteome</keyword>
<evidence type="ECO:0000256" key="1">
    <source>
        <dbReference type="ARBA" id="ARBA00004651"/>
    </source>
</evidence>
<name>A0A1T3P5G5_9ACTN</name>
<comment type="subcellular location">
    <subcellularLocation>
        <location evidence="1 14">Cell membrane</location>
        <topology evidence="1 14">Multi-pass membrane protein</topology>
    </subcellularLocation>
</comment>
<evidence type="ECO:0000256" key="2">
    <source>
        <dbReference type="ARBA" id="ARBA00007931"/>
    </source>
</evidence>
<proteinExistence type="inferred from homology"/>
<dbReference type="Pfam" id="PF02163">
    <property type="entry name" value="Peptidase_M50"/>
    <property type="match status" value="2"/>
</dbReference>
<keyword evidence="9 14" id="KW-0862">Zinc</keyword>
<keyword evidence="12" id="KW-0129">CBS domain</keyword>
<keyword evidence="7" id="KW-0677">Repeat</keyword>
<organism evidence="19 20">
    <name type="scientific">Embleya scabrispora</name>
    <dbReference type="NCBI Taxonomy" id="159449"/>
    <lineage>
        <taxon>Bacteria</taxon>
        <taxon>Bacillati</taxon>
        <taxon>Actinomycetota</taxon>
        <taxon>Actinomycetes</taxon>
        <taxon>Kitasatosporales</taxon>
        <taxon>Streptomycetaceae</taxon>
        <taxon>Embleya</taxon>
    </lineage>
</organism>
<dbReference type="Gene3D" id="3.10.580.10">
    <property type="entry name" value="CBS-domain"/>
    <property type="match status" value="1"/>
</dbReference>
<keyword evidence="6 14" id="KW-0479">Metal-binding</keyword>
<keyword evidence="13 14" id="KW-0472">Membrane</keyword>
<feature type="active site" evidence="15">
    <location>
        <position position="93"/>
    </location>
</feature>
<dbReference type="AlphaFoldDB" id="A0A1T3P5G5"/>
<comment type="similarity">
    <text evidence="2 14">Belongs to the peptidase M50B family.</text>
</comment>
<dbReference type="CDD" id="cd06164">
    <property type="entry name" value="S2P-M50_SpoIVFB_CBS"/>
    <property type="match status" value="1"/>
</dbReference>
<feature type="region of interest" description="Disordered" evidence="17">
    <location>
        <begin position="1"/>
        <end position="26"/>
    </location>
</feature>
<evidence type="ECO:0000256" key="14">
    <source>
        <dbReference type="PIRNR" id="PIRNR006404"/>
    </source>
</evidence>
<evidence type="ECO:0000256" key="10">
    <source>
        <dbReference type="ARBA" id="ARBA00022989"/>
    </source>
</evidence>
<comment type="cofactor">
    <cofactor evidence="14 16">
        <name>Zn(2+)</name>
        <dbReference type="ChEBI" id="CHEBI:29105"/>
    </cofactor>
    <text evidence="14 16">Binds 1 zinc ion per subunit.</text>
</comment>
<evidence type="ECO:0000256" key="12">
    <source>
        <dbReference type="ARBA" id="ARBA00023122"/>
    </source>
</evidence>
<keyword evidence="4 14" id="KW-0645">Protease</keyword>
<keyword evidence="8 14" id="KW-0378">Hydrolase</keyword>
<evidence type="ECO:0000256" key="16">
    <source>
        <dbReference type="PIRSR" id="PIRSR006404-2"/>
    </source>
</evidence>
<evidence type="ECO:0000256" key="11">
    <source>
        <dbReference type="ARBA" id="ARBA00023049"/>
    </source>
</evidence>
<evidence type="ECO:0000256" key="4">
    <source>
        <dbReference type="ARBA" id="ARBA00022670"/>
    </source>
</evidence>
<dbReference type="PANTHER" id="PTHR39188:SF3">
    <property type="entry name" value="STAGE IV SPORULATION PROTEIN FB"/>
    <property type="match status" value="1"/>
</dbReference>
<evidence type="ECO:0000259" key="18">
    <source>
        <dbReference type="Pfam" id="PF02163"/>
    </source>
</evidence>
<evidence type="ECO:0000256" key="8">
    <source>
        <dbReference type="ARBA" id="ARBA00022801"/>
    </source>
</evidence>
<dbReference type="SUPFAM" id="SSF54631">
    <property type="entry name" value="CBS-domain pair"/>
    <property type="match status" value="1"/>
</dbReference>
<dbReference type="InterPro" id="IPR046342">
    <property type="entry name" value="CBS_dom_sf"/>
</dbReference>
<evidence type="ECO:0000256" key="6">
    <source>
        <dbReference type="ARBA" id="ARBA00022723"/>
    </source>
</evidence>
<evidence type="ECO:0000256" key="7">
    <source>
        <dbReference type="ARBA" id="ARBA00022737"/>
    </source>
</evidence>
<keyword evidence="3 14" id="KW-1003">Cell membrane</keyword>
<dbReference type="PIRSF" id="PIRSF006404">
    <property type="entry name" value="UCP006404_Pept_M50_CBS"/>
    <property type="match status" value="1"/>
</dbReference>
<feature type="compositionally biased region" description="Polar residues" evidence="17">
    <location>
        <begin position="1"/>
        <end position="13"/>
    </location>
</feature>
<dbReference type="GO" id="GO:0006508">
    <property type="term" value="P:proteolysis"/>
    <property type="evidence" value="ECO:0007669"/>
    <property type="project" value="UniProtKB-KW"/>
</dbReference>
<feature type="domain" description="Peptidase M50" evidence="18">
    <location>
        <begin position="163"/>
        <end position="219"/>
    </location>
</feature>
<feature type="transmembrane region" description="Helical" evidence="14">
    <location>
        <begin position="238"/>
        <end position="259"/>
    </location>
</feature>
<dbReference type="eggNOG" id="COG1994">
    <property type="taxonomic scope" value="Bacteria"/>
</dbReference>
<dbReference type="GO" id="GO:0005886">
    <property type="term" value="C:plasma membrane"/>
    <property type="evidence" value="ECO:0007669"/>
    <property type="project" value="UniProtKB-SubCell"/>
</dbReference>